<protein>
    <recommendedName>
        <fullName evidence="4">Thioredoxin domain-containing protein</fullName>
    </recommendedName>
</protein>
<organism evidence="2 3">
    <name type="scientific">Paludibacter propionicigenes (strain DSM 17365 / JCM 13257 / WB4)</name>
    <dbReference type="NCBI Taxonomy" id="694427"/>
    <lineage>
        <taxon>Bacteria</taxon>
        <taxon>Pseudomonadati</taxon>
        <taxon>Bacteroidota</taxon>
        <taxon>Bacteroidia</taxon>
        <taxon>Bacteroidales</taxon>
        <taxon>Paludibacteraceae</taxon>
        <taxon>Paludibacter</taxon>
    </lineage>
</organism>
<dbReference type="Gene3D" id="3.40.30.10">
    <property type="entry name" value="Glutaredoxin"/>
    <property type="match status" value="1"/>
</dbReference>
<evidence type="ECO:0000256" key="1">
    <source>
        <dbReference type="SAM" id="SignalP"/>
    </source>
</evidence>
<gene>
    <name evidence="2" type="ordered locus">Palpr_1920</name>
</gene>
<name>E4T5R5_PALPW</name>
<dbReference type="Pfam" id="PF13899">
    <property type="entry name" value="Thioredoxin_7"/>
    <property type="match status" value="1"/>
</dbReference>
<accession>E4T5R5</accession>
<keyword evidence="1" id="KW-0732">Signal</keyword>
<dbReference type="SUPFAM" id="SSF52833">
    <property type="entry name" value="Thioredoxin-like"/>
    <property type="match status" value="1"/>
</dbReference>
<evidence type="ECO:0008006" key="4">
    <source>
        <dbReference type="Google" id="ProtNLM"/>
    </source>
</evidence>
<sequence>MKKIFIAIFSFSLIISALNAQTPAEAKDTFKYPESSALPKPYHPEEDAQKKLNELIKQAGTSHKNIFIQCGGNWCSWCLRFNYFVHNQVELKSILDKNYLYYHLNYSPENKNEAIFSKYVAKNSKYGYPFFIILSDKGKLLSVQESGVLEAGKGYNPDKVKEFLLKWIPANHSK</sequence>
<dbReference type="InterPro" id="IPR036249">
    <property type="entry name" value="Thioredoxin-like_sf"/>
</dbReference>
<dbReference type="eggNOG" id="COG0526">
    <property type="taxonomic scope" value="Bacteria"/>
</dbReference>
<keyword evidence="3" id="KW-1185">Reference proteome</keyword>
<dbReference type="RefSeq" id="WP_013445428.1">
    <property type="nucleotide sequence ID" value="NC_014734.1"/>
</dbReference>
<dbReference type="HOGENOM" id="CLU_110659_0_0_10"/>
<feature type="signal peptide" evidence="1">
    <location>
        <begin position="1"/>
        <end position="20"/>
    </location>
</feature>
<dbReference type="Proteomes" id="UP000008718">
    <property type="component" value="Chromosome"/>
</dbReference>
<feature type="chain" id="PRO_5003187659" description="Thioredoxin domain-containing protein" evidence="1">
    <location>
        <begin position="21"/>
        <end position="174"/>
    </location>
</feature>
<proteinExistence type="predicted"/>
<reference evidence="2 3" key="2">
    <citation type="journal article" date="2011" name="Stand. Genomic Sci.">
        <title>Complete genome sequence of Paludibacter propionicigenes type strain (WB4).</title>
        <authorList>
            <person name="Gronow S."/>
            <person name="Munk C."/>
            <person name="Lapidus A."/>
            <person name="Nolan M."/>
            <person name="Lucas S."/>
            <person name="Hammon N."/>
            <person name="Deshpande S."/>
            <person name="Cheng J.F."/>
            <person name="Tapia R."/>
            <person name="Han C."/>
            <person name="Goodwin L."/>
            <person name="Pitluck S."/>
            <person name="Liolios K."/>
            <person name="Ivanova N."/>
            <person name="Mavromatis K."/>
            <person name="Mikhailova N."/>
            <person name="Pati A."/>
            <person name="Chen A."/>
            <person name="Palaniappan K."/>
            <person name="Land M."/>
            <person name="Hauser L."/>
            <person name="Chang Y.J."/>
            <person name="Jeffries C.D."/>
            <person name="Brambilla E."/>
            <person name="Rohde M."/>
            <person name="Goker M."/>
            <person name="Detter J.C."/>
            <person name="Woyke T."/>
            <person name="Bristow J."/>
            <person name="Eisen J.A."/>
            <person name="Markowitz V."/>
            <person name="Hugenholtz P."/>
            <person name="Kyrpides N.C."/>
            <person name="Klenk H.P."/>
        </authorList>
    </citation>
    <scope>NUCLEOTIDE SEQUENCE [LARGE SCALE GENOMIC DNA]</scope>
    <source>
        <strain evidence="3">DSM 17365 / JCM 13257 / WB4</strain>
    </source>
</reference>
<dbReference type="STRING" id="694427.Palpr_1920"/>
<evidence type="ECO:0000313" key="3">
    <source>
        <dbReference type="Proteomes" id="UP000008718"/>
    </source>
</evidence>
<dbReference type="EMBL" id="CP002345">
    <property type="protein sequence ID" value="ADQ80059.1"/>
    <property type="molecule type" value="Genomic_DNA"/>
</dbReference>
<dbReference type="AlphaFoldDB" id="E4T5R5"/>
<evidence type="ECO:0000313" key="2">
    <source>
        <dbReference type="EMBL" id="ADQ80059.1"/>
    </source>
</evidence>
<reference key="1">
    <citation type="submission" date="2010-11" db="EMBL/GenBank/DDBJ databases">
        <title>The complete genome of Paludibacter propionicigenes DSM 17365.</title>
        <authorList>
            <consortium name="US DOE Joint Genome Institute (JGI-PGF)"/>
            <person name="Lucas S."/>
            <person name="Copeland A."/>
            <person name="Lapidus A."/>
            <person name="Bruce D."/>
            <person name="Goodwin L."/>
            <person name="Pitluck S."/>
            <person name="Kyrpides N."/>
            <person name="Mavromatis K."/>
            <person name="Ivanova N."/>
            <person name="Munk A.C."/>
            <person name="Brettin T."/>
            <person name="Detter J.C."/>
            <person name="Han C."/>
            <person name="Tapia R."/>
            <person name="Land M."/>
            <person name="Hauser L."/>
            <person name="Markowitz V."/>
            <person name="Cheng J.-F."/>
            <person name="Hugenholtz P."/>
            <person name="Woyke T."/>
            <person name="Wu D."/>
            <person name="Gronow S."/>
            <person name="Wellnitz S."/>
            <person name="Brambilla E."/>
            <person name="Klenk H.-P."/>
            <person name="Eisen J.A."/>
        </authorList>
    </citation>
    <scope>NUCLEOTIDE SEQUENCE</scope>
    <source>
        <strain>WB4</strain>
    </source>
</reference>
<dbReference type="OrthoDB" id="195735at2"/>
<dbReference type="KEGG" id="ppn:Palpr_1920"/>